<name>A0A1G2H425_9BACT</name>
<dbReference type="Proteomes" id="UP000177954">
    <property type="component" value="Unassembled WGS sequence"/>
</dbReference>
<evidence type="ECO:0000313" key="3">
    <source>
        <dbReference type="Proteomes" id="UP000177954"/>
    </source>
</evidence>
<comment type="caution">
    <text evidence="2">The sequence shown here is derived from an EMBL/GenBank/DDBJ whole genome shotgun (WGS) entry which is preliminary data.</text>
</comment>
<dbReference type="InterPro" id="IPR012654">
    <property type="entry name" value="CHP02391"/>
</dbReference>
<organism evidence="2 3">
    <name type="scientific">Candidatus Ryanbacteria bacterium RIFCSPLOWO2_02_FULL_47_14</name>
    <dbReference type="NCBI Taxonomy" id="1802129"/>
    <lineage>
        <taxon>Bacteria</taxon>
        <taxon>Candidatus Ryaniibacteriota</taxon>
    </lineage>
</organism>
<dbReference type="AlphaFoldDB" id="A0A1G2H425"/>
<sequence length="291" mass="32784">MTKKRKKSKTIMRAKHFTPRQHQIIRDLADMAGKLIPATSRGDYSLQQLAKDRGLRQYFNERLPSKQKQFVSFITKLHGTRPRTLKLLINDILADAVEKRRIKGNPILRAEADALKSKLLEFGIDLTVEIDGLRLPIDRPKITPPPIVVQQSLERLGLNPLLHEKVLPLFNDGYVNEAVRKAGEIFESVVTKWGGVQGKYGRDLMAHVFNKDTPVIDVSAYHGSEITNPMDEKEGFMLVAMGSMHWCKNIVGHGDVDQLVPQDAAARIVLMSHLLDVTDHALKKNVMIGAY</sequence>
<evidence type="ECO:0000259" key="1">
    <source>
        <dbReference type="Pfam" id="PF09509"/>
    </source>
</evidence>
<reference evidence="2 3" key="1">
    <citation type="journal article" date="2016" name="Nat. Commun.">
        <title>Thousands of microbial genomes shed light on interconnected biogeochemical processes in an aquifer system.</title>
        <authorList>
            <person name="Anantharaman K."/>
            <person name="Brown C.T."/>
            <person name="Hug L.A."/>
            <person name="Sharon I."/>
            <person name="Castelle C.J."/>
            <person name="Probst A.J."/>
            <person name="Thomas B.C."/>
            <person name="Singh A."/>
            <person name="Wilkins M.J."/>
            <person name="Karaoz U."/>
            <person name="Brodie E.L."/>
            <person name="Williams K.H."/>
            <person name="Hubbard S.S."/>
            <person name="Banfield J.F."/>
        </authorList>
    </citation>
    <scope>NUCLEOTIDE SEQUENCE [LARGE SCALE GENOMIC DNA]</scope>
</reference>
<proteinExistence type="predicted"/>
<dbReference type="Pfam" id="PF09509">
    <property type="entry name" value="Hypoth_Ymh"/>
    <property type="match status" value="1"/>
</dbReference>
<gene>
    <name evidence="2" type="ORF">A3J04_01835</name>
</gene>
<dbReference type="STRING" id="1802129.A3J04_01835"/>
<dbReference type="EMBL" id="MHNZ01000001">
    <property type="protein sequence ID" value="OGZ57060.1"/>
    <property type="molecule type" value="Genomic_DNA"/>
</dbReference>
<feature type="domain" description="Conserved hypothetical protein CHP02391" evidence="1">
    <location>
        <begin position="158"/>
        <end position="275"/>
    </location>
</feature>
<evidence type="ECO:0000313" key="2">
    <source>
        <dbReference type="EMBL" id="OGZ57060.1"/>
    </source>
</evidence>
<protein>
    <recommendedName>
        <fullName evidence="1">Conserved hypothetical protein CHP02391 domain-containing protein</fullName>
    </recommendedName>
</protein>
<accession>A0A1G2H425</accession>